<keyword evidence="5 10" id="KW-0552">Olfaction</keyword>
<dbReference type="PANTHER" id="PTHR21137">
    <property type="entry name" value="ODORANT RECEPTOR"/>
    <property type="match status" value="1"/>
</dbReference>
<dbReference type="GO" id="GO:0007165">
    <property type="term" value="P:signal transduction"/>
    <property type="evidence" value="ECO:0007669"/>
    <property type="project" value="UniProtKB-KW"/>
</dbReference>
<evidence type="ECO:0000256" key="2">
    <source>
        <dbReference type="ARBA" id="ARBA00022475"/>
    </source>
</evidence>
<reference evidence="11" key="1">
    <citation type="submission" date="2020-01" db="EMBL/GenBank/DDBJ databases">
        <title>Identification and Expression Profiles Analysis of Chemosensory Genes from the Antennal Transcriptome of Ceracris kiangsu Tsai (Orthoptera: Acrididae).</title>
        <authorList>
            <person name="Li R."/>
            <person name="Jiang G.-f."/>
        </authorList>
    </citation>
    <scope>NUCLEOTIDE SEQUENCE</scope>
</reference>
<keyword evidence="8 10" id="KW-0675">Receptor</keyword>
<keyword evidence="9 10" id="KW-0807">Transducer</keyword>
<keyword evidence="4 10" id="KW-0812">Transmembrane</keyword>
<feature type="transmembrane region" description="Helical" evidence="10">
    <location>
        <begin position="305"/>
        <end position="329"/>
    </location>
</feature>
<organism evidence="11">
    <name type="scientific">Ceracris kiangsu</name>
    <name type="common">Yellow-spined bamboo locust</name>
    <name type="synonym">Rammeacris kiangsu</name>
    <dbReference type="NCBI Taxonomy" id="227354"/>
    <lineage>
        <taxon>Eukaryota</taxon>
        <taxon>Metazoa</taxon>
        <taxon>Ecdysozoa</taxon>
        <taxon>Arthropoda</taxon>
        <taxon>Hexapoda</taxon>
        <taxon>Insecta</taxon>
        <taxon>Pterygota</taxon>
        <taxon>Neoptera</taxon>
        <taxon>Polyneoptera</taxon>
        <taxon>Orthoptera</taxon>
        <taxon>Caelifera</taxon>
        <taxon>Acrididea</taxon>
        <taxon>Acridomorpha</taxon>
        <taxon>Acridoidea</taxon>
        <taxon>Acrididae</taxon>
        <taxon>Gomphocerinae</taxon>
        <taxon>Ceracris</taxon>
    </lineage>
</organism>
<accession>A0A6M6DQD0</accession>
<proteinExistence type="evidence at transcript level"/>
<keyword evidence="6 10" id="KW-1133">Transmembrane helix</keyword>
<evidence type="ECO:0000313" key="11">
    <source>
        <dbReference type="EMBL" id="QJX74364.1"/>
    </source>
</evidence>
<dbReference type="GO" id="GO:0005549">
    <property type="term" value="F:odorant binding"/>
    <property type="evidence" value="ECO:0007669"/>
    <property type="project" value="InterPro"/>
</dbReference>
<dbReference type="PANTHER" id="PTHR21137:SF35">
    <property type="entry name" value="ODORANT RECEPTOR 19A-RELATED"/>
    <property type="match status" value="1"/>
</dbReference>
<feature type="transmembrane region" description="Helical" evidence="10">
    <location>
        <begin position="69"/>
        <end position="92"/>
    </location>
</feature>
<comment type="similarity">
    <text evidence="10">Belongs to the insect chemoreceptor superfamily. Heteromeric odorant receptor channel (TC 1.A.69) family.</text>
</comment>
<evidence type="ECO:0000256" key="3">
    <source>
        <dbReference type="ARBA" id="ARBA00022606"/>
    </source>
</evidence>
<keyword evidence="7 10" id="KW-0472">Membrane</keyword>
<keyword evidence="2" id="KW-1003">Cell membrane</keyword>
<evidence type="ECO:0000256" key="9">
    <source>
        <dbReference type="ARBA" id="ARBA00023224"/>
    </source>
</evidence>
<dbReference type="GO" id="GO:0004984">
    <property type="term" value="F:olfactory receptor activity"/>
    <property type="evidence" value="ECO:0007669"/>
    <property type="project" value="InterPro"/>
</dbReference>
<dbReference type="Pfam" id="PF02949">
    <property type="entry name" value="7tm_6"/>
    <property type="match status" value="1"/>
</dbReference>
<dbReference type="EMBL" id="MT072636">
    <property type="protein sequence ID" value="QJX74364.1"/>
    <property type="molecule type" value="mRNA"/>
</dbReference>
<evidence type="ECO:0000256" key="8">
    <source>
        <dbReference type="ARBA" id="ARBA00023170"/>
    </source>
</evidence>
<evidence type="ECO:0000256" key="10">
    <source>
        <dbReference type="RuleBase" id="RU351113"/>
    </source>
</evidence>
<protein>
    <recommendedName>
        <fullName evidence="10">Odorant receptor</fullName>
    </recommendedName>
</protein>
<comment type="caution">
    <text evidence="10">Lacks conserved residue(s) required for the propagation of feature annotation.</text>
</comment>
<evidence type="ECO:0000256" key="6">
    <source>
        <dbReference type="ARBA" id="ARBA00022989"/>
    </source>
</evidence>
<name>A0A6M6DQD0_CERKI</name>
<comment type="subcellular location">
    <subcellularLocation>
        <location evidence="1 10">Cell membrane</location>
        <topology evidence="1 10">Multi-pass membrane protein</topology>
    </subcellularLocation>
</comment>
<evidence type="ECO:0000256" key="5">
    <source>
        <dbReference type="ARBA" id="ARBA00022725"/>
    </source>
</evidence>
<evidence type="ECO:0000256" key="4">
    <source>
        <dbReference type="ARBA" id="ARBA00022692"/>
    </source>
</evidence>
<dbReference type="AlphaFoldDB" id="A0A6M6DQD0"/>
<keyword evidence="3 10" id="KW-0716">Sensory transduction</keyword>
<dbReference type="GO" id="GO:0005886">
    <property type="term" value="C:plasma membrane"/>
    <property type="evidence" value="ECO:0007669"/>
    <property type="project" value="UniProtKB-SubCell"/>
</dbReference>
<dbReference type="InterPro" id="IPR004117">
    <property type="entry name" value="7tm6_olfct_rcpt"/>
</dbReference>
<evidence type="ECO:0000256" key="7">
    <source>
        <dbReference type="ARBA" id="ARBA00023136"/>
    </source>
</evidence>
<evidence type="ECO:0000256" key="1">
    <source>
        <dbReference type="ARBA" id="ARBA00004651"/>
    </source>
</evidence>
<sequence length="437" mass="47919">MDGDADVDKVVGPVLVLMRLLGLWPQAGRDRTGCLTGAVRRTLAFVPMALMVVGSALKLCLDTPEQFEDITLCAFITNVVAAILLKAVMLVVQGGRLRQLSRLLAEAWAEFPEAAPGGSTGTRGRYEALADRMRLCFQVGGLAPLLCWLSAPLVPRLTAAPGQRRRRQRQLPIPAWMPTDVYASPAYELVYALQALGCAGACAATICADSFFVRLLLLIAAELKVLNENISSIRSTDPVRGDRGYTCRCRETAVILPSACEDCRNTSIPPSEKTADELHRQLVNIIRHHQIIIRMVSLLQEAMDVSIFVLLFANMANLCSSLFTAAILLQEGGSMSKILKGLSPLPVVLYQTSLFCIFGHIVTDQSEELVNAAAGCQWAGCDVRFKRSLLIFMTAALRPLDITVGKVCPLSREMLLQVLNGTYALMNMFYYYHHKTK</sequence>